<feature type="compositionally biased region" description="Polar residues" evidence="1">
    <location>
        <begin position="118"/>
        <end position="130"/>
    </location>
</feature>
<name>A0ABN7AET3_9HEMI</name>
<evidence type="ECO:0000256" key="1">
    <source>
        <dbReference type="SAM" id="MobiDB-lite"/>
    </source>
</evidence>
<gene>
    <name evidence="2" type="ORF">NTJ_03296</name>
</gene>
<dbReference type="EMBL" id="AP028910">
    <property type="protein sequence ID" value="BES90488.1"/>
    <property type="molecule type" value="Genomic_DNA"/>
</dbReference>
<evidence type="ECO:0000313" key="3">
    <source>
        <dbReference type="Proteomes" id="UP001307889"/>
    </source>
</evidence>
<evidence type="ECO:0000313" key="2">
    <source>
        <dbReference type="EMBL" id="BES90488.1"/>
    </source>
</evidence>
<proteinExistence type="predicted"/>
<keyword evidence="3" id="KW-1185">Reference proteome</keyword>
<organism evidence="2 3">
    <name type="scientific">Nesidiocoris tenuis</name>
    <dbReference type="NCBI Taxonomy" id="355587"/>
    <lineage>
        <taxon>Eukaryota</taxon>
        <taxon>Metazoa</taxon>
        <taxon>Ecdysozoa</taxon>
        <taxon>Arthropoda</taxon>
        <taxon>Hexapoda</taxon>
        <taxon>Insecta</taxon>
        <taxon>Pterygota</taxon>
        <taxon>Neoptera</taxon>
        <taxon>Paraneoptera</taxon>
        <taxon>Hemiptera</taxon>
        <taxon>Heteroptera</taxon>
        <taxon>Panheteroptera</taxon>
        <taxon>Cimicomorpha</taxon>
        <taxon>Miridae</taxon>
        <taxon>Dicyphina</taxon>
        <taxon>Nesidiocoris</taxon>
    </lineage>
</organism>
<accession>A0ABN7AET3</accession>
<feature type="region of interest" description="Disordered" evidence="1">
    <location>
        <begin position="79"/>
        <end position="143"/>
    </location>
</feature>
<dbReference type="Proteomes" id="UP001307889">
    <property type="component" value="Chromosome 2"/>
</dbReference>
<protein>
    <submittedName>
        <fullName evidence="2">Uncharacterized protein</fullName>
    </submittedName>
</protein>
<reference evidence="2 3" key="1">
    <citation type="submission" date="2023-09" db="EMBL/GenBank/DDBJ databases">
        <title>Nesidiocoris tenuis whole genome shotgun sequence.</title>
        <authorList>
            <person name="Shibata T."/>
            <person name="Shimoda M."/>
            <person name="Kobayashi T."/>
            <person name="Uehara T."/>
        </authorList>
    </citation>
    <scope>NUCLEOTIDE SEQUENCE [LARGE SCALE GENOMIC DNA]</scope>
    <source>
        <strain evidence="2 3">Japan</strain>
    </source>
</reference>
<sequence length="143" mass="16088">MKNQMHMEFSPDEVEDTYRLGRIISDTTRPRPVILELKSTQRKKEILSARATLSGNAKNIAVKEDLPIEIRERRKSWWLEHGKSLGPTQNDQKGGKKRPPSSPASGMIKKPPHLPAMDQQNSANQPNSPVTGRRPDFLAAAKK</sequence>